<dbReference type="PANTHER" id="PTHR24096:SF267">
    <property type="entry name" value="MALONATE--COA LIGASE ACSF3, MITOCHONDRIAL"/>
    <property type="match status" value="1"/>
</dbReference>
<reference evidence="5" key="1">
    <citation type="journal article" date="2011" name="Genome Biol.">
        <title>Comparative and functional genomics provide insights into the pathogenicity of dermatophytic fungi.</title>
        <authorList>
            <person name="Burmester A."/>
            <person name="Shelest E."/>
            <person name="Gloeckner G."/>
            <person name="Heddergott C."/>
            <person name="Schindler S."/>
            <person name="Staib P."/>
            <person name="Heidel A."/>
            <person name="Felder M."/>
            <person name="Petzold A."/>
            <person name="Szafranski K."/>
            <person name="Feuermann M."/>
            <person name="Pedruzzi I."/>
            <person name="Priebe S."/>
            <person name="Groth M."/>
            <person name="Winkler R."/>
            <person name="Li W."/>
            <person name="Kniemeyer O."/>
            <person name="Schroeckh V."/>
            <person name="Hertweck C."/>
            <person name="Hube B."/>
            <person name="White T.C."/>
            <person name="Platzer M."/>
            <person name="Guthke R."/>
            <person name="Heitman J."/>
            <person name="Woestemeyer J."/>
            <person name="Zipfel P.F."/>
            <person name="Monod M."/>
            <person name="Brakhage A.A."/>
        </authorList>
    </citation>
    <scope>NUCLEOTIDE SEQUENCE [LARGE SCALE GENOMIC DNA]</scope>
    <source>
        <strain evidence="5">ATCC MYA-4681 / CBS 112371</strain>
    </source>
</reference>
<dbReference type="SUPFAM" id="SSF47336">
    <property type="entry name" value="ACP-like"/>
    <property type="match status" value="1"/>
</dbReference>
<dbReference type="PANTHER" id="PTHR24096">
    <property type="entry name" value="LONG-CHAIN-FATTY-ACID--COA LIGASE"/>
    <property type="match status" value="1"/>
</dbReference>
<dbReference type="KEGG" id="abe:ARB_06430"/>
<keyword evidence="1" id="KW-0596">Phosphopantetheine</keyword>
<dbReference type="InterPro" id="IPR000873">
    <property type="entry name" value="AMP-dep_synth/lig_dom"/>
</dbReference>
<dbReference type="Gene3D" id="3.40.50.1820">
    <property type="entry name" value="alpha/beta hydrolase"/>
    <property type="match status" value="1"/>
</dbReference>
<dbReference type="OMA" id="PIFFFHP"/>
<dbReference type="InterPro" id="IPR020845">
    <property type="entry name" value="AMP-binding_CS"/>
</dbReference>
<dbReference type="Pfam" id="PF00550">
    <property type="entry name" value="PP-binding"/>
    <property type="match status" value="1"/>
</dbReference>
<dbReference type="PROSITE" id="PS50075">
    <property type="entry name" value="CARRIER"/>
    <property type="match status" value="1"/>
</dbReference>
<dbReference type="eggNOG" id="KOG1176">
    <property type="taxonomic scope" value="Eukaryota"/>
</dbReference>
<dbReference type="RefSeq" id="XP_003015307.1">
    <property type="nucleotide sequence ID" value="XM_003015261.1"/>
</dbReference>
<gene>
    <name evidence="4" type="ORF">ARB_06430</name>
</gene>
<keyword evidence="5" id="KW-1185">Reference proteome</keyword>
<dbReference type="GO" id="GO:0031957">
    <property type="term" value="F:very long-chain fatty acid-CoA ligase activity"/>
    <property type="evidence" value="ECO:0007669"/>
    <property type="project" value="TreeGrafter"/>
</dbReference>
<dbReference type="InterPro" id="IPR029058">
    <property type="entry name" value="AB_hydrolase_fold"/>
</dbReference>
<dbReference type="EMBL" id="ABSU01000005">
    <property type="protein sequence ID" value="EFE34667.1"/>
    <property type="molecule type" value="Genomic_DNA"/>
</dbReference>
<evidence type="ECO:0000313" key="5">
    <source>
        <dbReference type="Proteomes" id="UP000008866"/>
    </source>
</evidence>
<organism evidence="4 5">
    <name type="scientific">Arthroderma benhamiae (strain ATCC MYA-4681 / CBS 112371)</name>
    <name type="common">Trichophyton mentagrophytes</name>
    <dbReference type="NCBI Taxonomy" id="663331"/>
    <lineage>
        <taxon>Eukaryota</taxon>
        <taxon>Fungi</taxon>
        <taxon>Dikarya</taxon>
        <taxon>Ascomycota</taxon>
        <taxon>Pezizomycotina</taxon>
        <taxon>Eurotiomycetes</taxon>
        <taxon>Eurotiomycetidae</taxon>
        <taxon>Onygenales</taxon>
        <taxon>Arthrodermataceae</taxon>
        <taxon>Trichophyton</taxon>
    </lineage>
</organism>
<dbReference type="SMART" id="SM00823">
    <property type="entry name" value="PKS_PP"/>
    <property type="match status" value="1"/>
</dbReference>
<dbReference type="GO" id="GO:0031177">
    <property type="term" value="F:phosphopantetheine binding"/>
    <property type="evidence" value="ECO:0007669"/>
    <property type="project" value="InterPro"/>
</dbReference>
<dbReference type="AlphaFoldDB" id="D4AQC3"/>
<dbReference type="Pfam" id="PF00501">
    <property type="entry name" value="AMP-binding"/>
    <property type="match status" value="1"/>
</dbReference>
<dbReference type="Gene3D" id="1.10.1200.10">
    <property type="entry name" value="ACP-like"/>
    <property type="match status" value="1"/>
</dbReference>
<protein>
    <recommendedName>
        <fullName evidence="3">Carrier domain-containing protein</fullName>
    </recommendedName>
</protein>
<evidence type="ECO:0000256" key="1">
    <source>
        <dbReference type="ARBA" id="ARBA00022450"/>
    </source>
</evidence>
<dbReference type="HOGENOM" id="CLU_000022_23_6_1"/>
<dbReference type="Pfam" id="PF00975">
    <property type="entry name" value="Thioesterase"/>
    <property type="match status" value="1"/>
</dbReference>
<feature type="domain" description="Carrier" evidence="3">
    <location>
        <begin position="651"/>
        <end position="728"/>
    </location>
</feature>
<proteinExistence type="predicted"/>
<dbReference type="GeneID" id="9521031"/>
<evidence type="ECO:0000259" key="3">
    <source>
        <dbReference type="PROSITE" id="PS50075"/>
    </source>
</evidence>
<dbReference type="STRING" id="663331.D4AQC3"/>
<keyword evidence="2" id="KW-0597">Phosphoprotein</keyword>
<dbReference type="PROSITE" id="PS00455">
    <property type="entry name" value="AMP_BINDING"/>
    <property type="match status" value="1"/>
</dbReference>
<sequence>MRRPYEPTHKWGLSSIQYAYLFEPKHNEAPSQYHFNMPLLNDLPSCSTELKPASSESRCSTLPLCFPLCSQSPSEWGSSTICLQDILKAVAVLRKGSIICYPLGNIAGYKEYSCVELYIQSSHCAQLLRTLPSFEDEAPILLHLDDHWNTIVWFWAVLLANGVPVLSSPFSIVDDHRLEQIRGLSKLLQYPICITTKNLLSVFGGTENLLKIHTTESLSLDKFQIGHRSPDVSAAYPSYRGGRSLAMLMLTSGSTGNSKAVRLTHKQIISAITGKASVRPLPVGGPFMNWIDLNHVASLIEIHIQALWLGVDQIHAHAADIVSSPNVFLDLLSKHRVCRTFAPNFFLGGLISSMKSKQSLPLGERPWDLSNLQIVASGGEANDVTTCVAASALFQNLGARPDVITPGFGMTETCAGAIFNLTCPSYDVDRGYAIASLGKCMEGIEMRVTIGPRLAAIDECGDLEVRGDVVFNGYYRNPEATANAFPWGDGWFRTGDRARINSDGNLCLIGRKEEVVNINGIKIVIADVVSLLERALGNKVNRFVVFSSRVTHTDQITVCYTPTKWPHTAEEMDVVDAIITQECLSNTFARPLVFSLRESSLSLLPISSLGKISPAKMSSLFASGVFDQDVSLHKNQIKEYREEKQRGALHSVATEAETFIMVDFAKTLNIDHTAIGPETQVFELGFTSMDLIRLKRRLDTRLGITLPIVTIMKNPTARLLAAALASQTSSDGPVETKDTEYDPVVILKSGGSKAPLWLFHPGVGEVLVFIGLAQHLADEDRPIYALRARGFERGQTHFASITETVDTYIHAIQKHQKRGPYALAGYSYGAMLAFEAAKKLNSMEIGTTGNSVRFLGSFNLPPHIKWRMRQLCWNMCLLHLTQFLGITTDEYVEEMELNPQFSQKSRHDAVEQILLAADRGRMEELGLEDTALARWADVAFSLQSMAVDYEPSGQADSIDVFHAIPLKLAAPSREVWIKEHLSKWRDFSRTEPRFHAVGGAHYTMIGPDNVVGFASKLKEALAARGV</sequence>
<dbReference type="InterPro" id="IPR001031">
    <property type="entry name" value="Thioesterase"/>
</dbReference>
<evidence type="ECO:0000313" key="4">
    <source>
        <dbReference type="EMBL" id="EFE34667.1"/>
    </source>
</evidence>
<dbReference type="InterPro" id="IPR042099">
    <property type="entry name" value="ANL_N_sf"/>
</dbReference>
<dbReference type="SUPFAM" id="SSF56801">
    <property type="entry name" value="Acetyl-CoA synthetase-like"/>
    <property type="match status" value="1"/>
</dbReference>
<dbReference type="InterPro" id="IPR036736">
    <property type="entry name" value="ACP-like_sf"/>
</dbReference>
<name>D4AQC3_ARTBC</name>
<comment type="caution">
    <text evidence="4">The sequence shown here is derived from an EMBL/GenBank/DDBJ whole genome shotgun (WGS) entry which is preliminary data.</text>
</comment>
<dbReference type="Gene3D" id="3.40.50.12780">
    <property type="entry name" value="N-terminal domain of ligase-like"/>
    <property type="match status" value="1"/>
</dbReference>
<dbReference type="SUPFAM" id="SSF53474">
    <property type="entry name" value="alpha/beta-Hydrolases"/>
    <property type="match status" value="1"/>
</dbReference>
<dbReference type="InterPro" id="IPR009081">
    <property type="entry name" value="PP-bd_ACP"/>
</dbReference>
<evidence type="ECO:0000256" key="2">
    <source>
        <dbReference type="ARBA" id="ARBA00022553"/>
    </source>
</evidence>
<accession>D4AQC3</accession>
<dbReference type="Proteomes" id="UP000008866">
    <property type="component" value="Unassembled WGS sequence"/>
</dbReference>
<dbReference type="InterPro" id="IPR020806">
    <property type="entry name" value="PKS_PP-bd"/>
</dbReference>
<dbReference type="GO" id="GO:0006633">
    <property type="term" value="P:fatty acid biosynthetic process"/>
    <property type="evidence" value="ECO:0007669"/>
    <property type="project" value="TreeGrafter"/>
</dbReference>